<proteinExistence type="predicted"/>
<reference evidence="1 2" key="1">
    <citation type="submission" date="2024-09" db="EMBL/GenBank/DDBJ databases">
        <authorList>
            <person name="Sun Q."/>
            <person name="Mori K."/>
        </authorList>
    </citation>
    <scope>NUCLEOTIDE SEQUENCE [LARGE SCALE GENOMIC DNA]</scope>
    <source>
        <strain evidence="1 2">CICC 11035S</strain>
    </source>
</reference>
<keyword evidence="2" id="KW-1185">Reference proteome</keyword>
<name>A0ABV6SD89_9SPHN</name>
<sequence>MRILKRFLLLAGLVVVLVVGAHFYAAWRLHSALIENGMSNRVATCMTKRMMKRLNLIQIAKLQKLEGDKPTLGAWVRAVKSVDDSKVILVTTSTAALCKTGLAE</sequence>
<evidence type="ECO:0000313" key="2">
    <source>
        <dbReference type="Proteomes" id="UP001589858"/>
    </source>
</evidence>
<evidence type="ECO:0000313" key="1">
    <source>
        <dbReference type="EMBL" id="MFC0686033.1"/>
    </source>
</evidence>
<comment type="caution">
    <text evidence="1">The sequence shown here is derived from an EMBL/GenBank/DDBJ whole genome shotgun (WGS) entry which is preliminary data.</text>
</comment>
<dbReference type="Proteomes" id="UP001589858">
    <property type="component" value="Unassembled WGS sequence"/>
</dbReference>
<organism evidence="1 2">
    <name type="scientific">Novosphingobium clariflavum</name>
    <dbReference type="NCBI Taxonomy" id="2029884"/>
    <lineage>
        <taxon>Bacteria</taxon>
        <taxon>Pseudomonadati</taxon>
        <taxon>Pseudomonadota</taxon>
        <taxon>Alphaproteobacteria</taxon>
        <taxon>Sphingomonadales</taxon>
        <taxon>Sphingomonadaceae</taxon>
        <taxon>Novosphingobium</taxon>
    </lineage>
</organism>
<dbReference type="RefSeq" id="WP_267218757.1">
    <property type="nucleotide sequence ID" value="NZ_JAPCWC010000002.1"/>
</dbReference>
<gene>
    <name evidence="1" type="ORF">ACFFF8_15675</name>
</gene>
<dbReference type="EMBL" id="JBHLTM010000061">
    <property type="protein sequence ID" value="MFC0686033.1"/>
    <property type="molecule type" value="Genomic_DNA"/>
</dbReference>
<protein>
    <submittedName>
        <fullName evidence="1">Uncharacterized protein</fullName>
    </submittedName>
</protein>
<accession>A0ABV6SD89</accession>